<name>A0A1X6NPZ4_PORUM</name>
<evidence type="ECO:0000256" key="4">
    <source>
        <dbReference type="SAM" id="MobiDB-lite"/>
    </source>
</evidence>
<evidence type="ECO:0000313" key="6">
    <source>
        <dbReference type="EMBL" id="OSX70433.1"/>
    </source>
</evidence>
<feature type="compositionally biased region" description="Low complexity" evidence="4">
    <location>
        <begin position="434"/>
        <end position="448"/>
    </location>
</feature>
<reference evidence="6 7" key="1">
    <citation type="submission" date="2017-03" db="EMBL/GenBank/DDBJ databases">
        <title>WGS assembly of Porphyra umbilicalis.</title>
        <authorList>
            <person name="Brawley S.H."/>
            <person name="Blouin N.A."/>
            <person name="Ficko-Blean E."/>
            <person name="Wheeler G.L."/>
            <person name="Lohr M."/>
            <person name="Goodson H.V."/>
            <person name="Jenkins J.W."/>
            <person name="Blaby-Haas C.E."/>
            <person name="Helliwell K.E."/>
            <person name="Chan C."/>
            <person name="Marriage T."/>
            <person name="Bhattacharya D."/>
            <person name="Klein A.S."/>
            <person name="Badis Y."/>
            <person name="Brodie J."/>
            <person name="Cao Y."/>
            <person name="Collen J."/>
            <person name="Dittami S.M."/>
            <person name="Gachon C.M."/>
            <person name="Green B.R."/>
            <person name="Karpowicz S."/>
            <person name="Kim J.W."/>
            <person name="Kudahl U."/>
            <person name="Lin S."/>
            <person name="Michel G."/>
            <person name="Mittag M."/>
            <person name="Olson B.J."/>
            <person name="Pangilinan J."/>
            <person name="Peng Y."/>
            <person name="Qiu H."/>
            <person name="Shu S."/>
            <person name="Singer J.T."/>
            <person name="Smith A.G."/>
            <person name="Sprecher B.N."/>
            <person name="Wagner V."/>
            <person name="Wang W."/>
            <person name="Wang Z.-Y."/>
            <person name="Yan J."/>
            <person name="Yarish C."/>
            <person name="Zoeuner-Riek S."/>
            <person name="Zhuang Y."/>
            <person name="Zou Y."/>
            <person name="Lindquist E.A."/>
            <person name="Grimwood J."/>
            <person name="Barry K."/>
            <person name="Rokhsar D.S."/>
            <person name="Schmutz J."/>
            <person name="Stiller J.W."/>
            <person name="Grossman A.R."/>
            <person name="Prochnik S.E."/>
        </authorList>
    </citation>
    <scope>NUCLEOTIDE SEQUENCE [LARGE SCALE GENOMIC DNA]</scope>
    <source>
        <strain evidence="6">4086291</strain>
    </source>
</reference>
<dbReference type="GO" id="GO:0030687">
    <property type="term" value="C:preribosome, large subunit precursor"/>
    <property type="evidence" value="ECO:0007669"/>
    <property type="project" value="TreeGrafter"/>
</dbReference>
<feature type="region of interest" description="Disordered" evidence="4">
    <location>
        <begin position="362"/>
        <end position="469"/>
    </location>
</feature>
<evidence type="ECO:0000256" key="1">
    <source>
        <dbReference type="ARBA" id="ARBA00004123"/>
    </source>
</evidence>
<dbReference type="PANTHER" id="PTHR23405">
    <property type="entry name" value="MAINTENANCE OF KILLER 16 MAK16 PROTEIN-RELATED"/>
    <property type="match status" value="1"/>
</dbReference>
<sequence length="490" mass="51997">MQHDEVIWTTLNHHFCSFKVTTARATFCRQKYNVSGMCNRSSCPLANSRYGTILERDGALVLHVKTIERAHSPKNLWQKLRLSKNYVKALAQIDAAMEHWPPFLIHKAKQRLTKMTQYLLRKRKLLAGAARTVAVPIKVKTERRDAARERKAVRAAKLDTAIEAELLNRLKSGAYGDIYNFPRKQYERALGTEGLAEGEEEAEEEEESDSEEEETEGEDDGAGGAEFEAADDSDEEESSEEESEAEAEMEHEYEDEGESEAEDESSDDNGGGGRPAAARARGSTTRAAAADAGDDTDDSGSGSGSDSDEEGDDDDDDGKGDRGTRRATPRRAAATPVADLEDAPAATADVYAFDDGSDLEEAVASAGGDERAALRRRSRKRLAAAAPAARSPSGSAASAAASAAAAAAAATPQHKRVRFSAGADKGGGGGRGGAAPSRAGDGGAAAARPPRRGTPRRARAPRAAAAPAGVRIEVEVETERGESVWEAAGV</sequence>
<keyword evidence="3" id="KW-0539">Nucleus</keyword>
<comment type="subcellular location">
    <subcellularLocation>
        <location evidence="1">Nucleus</location>
    </subcellularLocation>
</comment>
<evidence type="ECO:0000313" key="7">
    <source>
        <dbReference type="Proteomes" id="UP000218209"/>
    </source>
</evidence>
<feature type="region of interest" description="Disordered" evidence="4">
    <location>
        <begin position="193"/>
        <end position="345"/>
    </location>
</feature>
<keyword evidence="7" id="KW-1185">Reference proteome</keyword>
<dbReference type="AlphaFoldDB" id="A0A1X6NPZ4"/>
<dbReference type="GO" id="GO:0000470">
    <property type="term" value="P:maturation of LSU-rRNA"/>
    <property type="evidence" value="ECO:0007669"/>
    <property type="project" value="TreeGrafter"/>
</dbReference>
<feature type="domain" description="Ribosomal eL28/Mak16" evidence="5">
    <location>
        <begin position="6"/>
        <end position="118"/>
    </location>
</feature>
<dbReference type="PANTHER" id="PTHR23405:SF4">
    <property type="entry name" value="PROTEIN MAK16 HOMOLOG"/>
    <property type="match status" value="1"/>
</dbReference>
<evidence type="ECO:0000256" key="3">
    <source>
        <dbReference type="ARBA" id="ARBA00023242"/>
    </source>
</evidence>
<feature type="compositionally biased region" description="Basic residues" evidence="4">
    <location>
        <begin position="449"/>
        <end position="460"/>
    </location>
</feature>
<gene>
    <name evidence="6" type="ORF">BU14_0759s0002</name>
</gene>
<comment type="similarity">
    <text evidence="2">Belongs to the MAK16 family.</text>
</comment>
<dbReference type="InterPro" id="IPR029004">
    <property type="entry name" value="Ribosomal_eL28/Mak16"/>
</dbReference>
<dbReference type="InterPro" id="IPR006958">
    <property type="entry name" value="Mak16"/>
</dbReference>
<dbReference type="Proteomes" id="UP000218209">
    <property type="component" value="Unassembled WGS sequence"/>
</dbReference>
<dbReference type="EMBL" id="KV919258">
    <property type="protein sequence ID" value="OSX70433.1"/>
    <property type="molecule type" value="Genomic_DNA"/>
</dbReference>
<organism evidence="6 7">
    <name type="scientific">Porphyra umbilicalis</name>
    <name type="common">Purple laver</name>
    <name type="synonym">Red alga</name>
    <dbReference type="NCBI Taxonomy" id="2786"/>
    <lineage>
        <taxon>Eukaryota</taxon>
        <taxon>Rhodophyta</taxon>
        <taxon>Bangiophyceae</taxon>
        <taxon>Bangiales</taxon>
        <taxon>Bangiaceae</taxon>
        <taxon>Porphyra</taxon>
    </lineage>
</organism>
<feature type="compositionally biased region" description="Low complexity" evidence="4">
    <location>
        <begin position="275"/>
        <end position="291"/>
    </location>
</feature>
<dbReference type="OrthoDB" id="10251342at2759"/>
<evidence type="ECO:0000256" key="2">
    <source>
        <dbReference type="ARBA" id="ARBA00005514"/>
    </source>
</evidence>
<protein>
    <recommendedName>
        <fullName evidence="5">Ribosomal eL28/Mak16 domain-containing protein</fullName>
    </recommendedName>
</protein>
<dbReference type="GO" id="GO:0000460">
    <property type="term" value="P:maturation of 5.8S rRNA"/>
    <property type="evidence" value="ECO:0007669"/>
    <property type="project" value="TreeGrafter"/>
</dbReference>
<dbReference type="Pfam" id="PF04874">
    <property type="entry name" value="Mak16"/>
    <property type="match status" value="1"/>
</dbReference>
<evidence type="ECO:0000259" key="5">
    <source>
        <dbReference type="Pfam" id="PF01778"/>
    </source>
</evidence>
<proteinExistence type="inferred from homology"/>
<feature type="compositionally biased region" description="Low complexity" evidence="4">
    <location>
        <begin position="383"/>
        <end position="410"/>
    </location>
</feature>
<dbReference type="Pfam" id="PF01778">
    <property type="entry name" value="Ribosomal_L28e"/>
    <property type="match status" value="1"/>
</dbReference>
<feature type="compositionally biased region" description="Acidic residues" evidence="4">
    <location>
        <begin position="306"/>
        <end position="318"/>
    </location>
</feature>
<dbReference type="Gene3D" id="3.30.390.110">
    <property type="match status" value="1"/>
</dbReference>
<dbReference type="FunFam" id="3.30.390.110:FF:000001">
    <property type="entry name" value="Protein MAK16 homolog"/>
    <property type="match status" value="1"/>
</dbReference>
<feature type="compositionally biased region" description="Acidic residues" evidence="4">
    <location>
        <begin position="228"/>
        <end position="267"/>
    </location>
</feature>
<feature type="compositionally biased region" description="Gly residues" evidence="4">
    <location>
        <begin position="424"/>
        <end position="433"/>
    </location>
</feature>
<feature type="compositionally biased region" description="Acidic residues" evidence="4">
    <location>
        <begin position="196"/>
        <end position="221"/>
    </location>
</feature>
<dbReference type="GO" id="GO:0005730">
    <property type="term" value="C:nucleolus"/>
    <property type="evidence" value="ECO:0007669"/>
    <property type="project" value="TreeGrafter"/>
</dbReference>
<accession>A0A1X6NPZ4</accession>